<dbReference type="Proteomes" id="UP001497512">
    <property type="component" value="Chromosome 19"/>
</dbReference>
<reference evidence="1" key="1">
    <citation type="submission" date="2024-02" db="EMBL/GenBank/DDBJ databases">
        <authorList>
            <consortium name="ELIXIR-Norway"/>
            <consortium name="Elixir Norway"/>
        </authorList>
    </citation>
    <scope>NUCLEOTIDE SEQUENCE</scope>
</reference>
<sequence>MESQIKTMKHYATNSNANKKSSEVELEEWIDGDYENQMFFSVIACMEITELRKQLHSQESEYKSLVRSCKVSIRPCLFDVKQQECCLEYC</sequence>
<dbReference type="EMBL" id="OZ019911">
    <property type="protein sequence ID" value="CAK9213754.1"/>
    <property type="molecule type" value="Genomic_DNA"/>
</dbReference>
<protein>
    <submittedName>
        <fullName evidence="1">Uncharacterized protein</fullName>
    </submittedName>
</protein>
<evidence type="ECO:0000313" key="2">
    <source>
        <dbReference type="Proteomes" id="UP001497512"/>
    </source>
</evidence>
<evidence type="ECO:0000313" key="1">
    <source>
        <dbReference type="EMBL" id="CAK9213754.1"/>
    </source>
</evidence>
<name>A0ABP0U6F9_9BRYO</name>
<proteinExistence type="predicted"/>
<accession>A0ABP0U6F9</accession>
<keyword evidence="2" id="KW-1185">Reference proteome</keyword>
<gene>
    <name evidence="1" type="ORF">CSSPTR1EN2_LOCUS11944</name>
</gene>
<organism evidence="1 2">
    <name type="scientific">Sphagnum troendelagicum</name>
    <dbReference type="NCBI Taxonomy" id="128251"/>
    <lineage>
        <taxon>Eukaryota</taxon>
        <taxon>Viridiplantae</taxon>
        <taxon>Streptophyta</taxon>
        <taxon>Embryophyta</taxon>
        <taxon>Bryophyta</taxon>
        <taxon>Sphagnophytina</taxon>
        <taxon>Sphagnopsida</taxon>
        <taxon>Sphagnales</taxon>
        <taxon>Sphagnaceae</taxon>
        <taxon>Sphagnum</taxon>
    </lineage>
</organism>